<keyword evidence="2" id="KW-0677">Repeat</keyword>
<dbReference type="InterPro" id="IPR011598">
    <property type="entry name" value="bHLH_dom"/>
</dbReference>
<keyword evidence="6" id="KW-0539">Nucleus</keyword>
<dbReference type="SUPFAM" id="SSF47459">
    <property type="entry name" value="HLH, helix-loop-helix DNA-binding domain"/>
    <property type="match status" value="1"/>
</dbReference>
<evidence type="ECO:0000313" key="11">
    <source>
        <dbReference type="Proteomes" id="UP000784294"/>
    </source>
</evidence>
<name>A0A448WPV9_9PLAT</name>
<dbReference type="InterPro" id="IPR013767">
    <property type="entry name" value="PAS_fold"/>
</dbReference>
<evidence type="ECO:0000259" key="8">
    <source>
        <dbReference type="PROSITE" id="PS50112"/>
    </source>
</evidence>
<dbReference type="PRINTS" id="PR00785">
    <property type="entry name" value="NCTRNSLOCATR"/>
</dbReference>
<dbReference type="CDD" id="cd00130">
    <property type="entry name" value="PAS"/>
    <property type="match status" value="1"/>
</dbReference>
<dbReference type="InterPro" id="IPR000014">
    <property type="entry name" value="PAS"/>
</dbReference>
<dbReference type="EMBL" id="CAAALY010031250">
    <property type="protein sequence ID" value="VEL17138.1"/>
    <property type="molecule type" value="Genomic_DNA"/>
</dbReference>
<dbReference type="InterPro" id="IPR001067">
    <property type="entry name" value="Nuc_translocat"/>
</dbReference>
<evidence type="ECO:0000256" key="7">
    <source>
        <dbReference type="SAM" id="MobiDB-lite"/>
    </source>
</evidence>
<organism evidence="10 11">
    <name type="scientific">Protopolystoma xenopodis</name>
    <dbReference type="NCBI Taxonomy" id="117903"/>
    <lineage>
        <taxon>Eukaryota</taxon>
        <taxon>Metazoa</taxon>
        <taxon>Spiralia</taxon>
        <taxon>Lophotrochozoa</taxon>
        <taxon>Platyhelminthes</taxon>
        <taxon>Monogenea</taxon>
        <taxon>Polyopisthocotylea</taxon>
        <taxon>Polystomatidea</taxon>
        <taxon>Polystomatidae</taxon>
        <taxon>Protopolystoma</taxon>
    </lineage>
</organism>
<dbReference type="Pfam" id="PF00989">
    <property type="entry name" value="PAS"/>
    <property type="match status" value="1"/>
</dbReference>
<feature type="domain" description="BHLH" evidence="9">
    <location>
        <begin position="44"/>
        <end position="97"/>
    </location>
</feature>
<dbReference type="GO" id="GO:0005737">
    <property type="term" value="C:cytoplasm"/>
    <property type="evidence" value="ECO:0007669"/>
    <property type="project" value="InterPro"/>
</dbReference>
<comment type="subcellular location">
    <subcellularLocation>
        <location evidence="1">Nucleus</location>
    </subcellularLocation>
</comment>
<feature type="compositionally biased region" description="Basic and acidic residues" evidence="7">
    <location>
        <begin position="7"/>
        <end position="28"/>
    </location>
</feature>
<comment type="caution">
    <text evidence="10">The sequence shown here is derived from an EMBL/GenBank/DDBJ whole genome shotgun (WGS) entry which is preliminary data.</text>
</comment>
<keyword evidence="5" id="KW-0804">Transcription</keyword>
<keyword evidence="4" id="KW-0238">DNA-binding</keyword>
<dbReference type="CDD" id="cd18947">
    <property type="entry name" value="bHLH-PAS_ARNT"/>
    <property type="match status" value="1"/>
</dbReference>
<dbReference type="AlphaFoldDB" id="A0A448WPV9"/>
<dbReference type="InterPro" id="IPR050933">
    <property type="entry name" value="Circadian_TF"/>
</dbReference>
<dbReference type="InterPro" id="IPR036638">
    <property type="entry name" value="HLH_DNA-bd_sf"/>
</dbReference>
<dbReference type="GO" id="GO:0005667">
    <property type="term" value="C:transcription regulator complex"/>
    <property type="evidence" value="ECO:0007669"/>
    <property type="project" value="InterPro"/>
</dbReference>
<dbReference type="InterPro" id="IPR035965">
    <property type="entry name" value="PAS-like_dom_sf"/>
</dbReference>
<dbReference type="SUPFAM" id="SSF55785">
    <property type="entry name" value="PYP-like sensor domain (PAS domain)"/>
    <property type="match status" value="1"/>
</dbReference>
<accession>A0A448WPV9</accession>
<feature type="region of interest" description="Disordered" evidence="7">
    <location>
        <begin position="1"/>
        <end position="28"/>
    </location>
</feature>
<dbReference type="PANTHER" id="PTHR23042">
    <property type="entry name" value="CIRCADIAN PROTEIN CLOCK/ARNT/BMAL/PAS"/>
    <property type="match status" value="1"/>
</dbReference>
<evidence type="ECO:0000313" key="10">
    <source>
        <dbReference type="EMBL" id="VEL17138.1"/>
    </source>
</evidence>
<evidence type="ECO:0008006" key="12">
    <source>
        <dbReference type="Google" id="ProtNLM"/>
    </source>
</evidence>
<keyword evidence="11" id="KW-1185">Reference proteome</keyword>
<dbReference type="GO" id="GO:0003677">
    <property type="term" value="F:DNA binding"/>
    <property type="evidence" value="ECO:0007669"/>
    <property type="project" value="UniProtKB-KW"/>
</dbReference>
<evidence type="ECO:0000256" key="6">
    <source>
        <dbReference type="ARBA" id="ARBA00023242"/>
    </source>
</evidence>
<dbReference type="GO" id="GO:0005634">
    <property type="term" value="C:nucleus"/>
    <property type="evidence" value="ECO:0007669"/>
    <property type="project" value="UniProtKB-SubCell"/>
</dbReference>
<protein>
    <recommendedName>
        <fullName evidence="12">BHLH domain-containing protein</fullName>
    </recommendedName>
</protein>
<dbReference type="SMART" id="SM00353">
    <property type="entry name" value="HLH"/>
    <property type="match status" value="1"/>
</dbReference>
<dbReference type="SMART" id="SM00091">
    <property type="entry name" value="PAS"/>
    <property type="match status" value="1"/>
</dbReference>
<evidence type="ECO:0000256" key="1">
    <source>
        <dbReference type="ARBA" id="ARBA00004123"/>
    </source>
</evidence>
<feature type="non-terminal residue" evidence="10">
    <location>
        <position position="330"/>
    </location>
</feature>
<dbReference type="PROSITE" id="PS50888">
    <property type="entry name" value="BHLH"/>
    <property type="match status" value="1"/>
</dbReference>
<proteinExistence type="predicted"/>
<evidence type="ECO:0000256" key="3">
    <source>
        <dbReference type="ARBA" id="ARBA00023015"/>
    </source>
</evidence>
<dbReference type="Proteomes" id="UP000784294">
    <property type="component" value="Unassembled WGS sequence"/>
</dbReference>
<evidence type="ECO:0000256" key="4">
    <source>
        <dbReference type="ARBA" id="ARBA00023125"/>
    </source>
</evidence>
<keyword evidence="3" id="KW-0805">Transcription regulation</keyword>
<evidence type="ECO:0000256" key="5">
    <source>
        <dbReference type="ARBA" id="ARBA00023163"/>
    </source>
</evidence>
<feature type="domain" description="PAS" evidence="8">
    <location>
        <begin position="116"/>
        <end position="180"/>
    </location>
</feature>
<dbReference type="OrthoDB" id="71302at2759"/>
<dbReference type="Gene3D" id="3.30.450.20">
    <property type="entry name" value="PAS domain"/>
    <property type="match status" value="1"/>
</dbReference>
<evidence type="ECO:0000259" key="9">
    <source>
        <dbReference type="PROSITE" id="PS50888"/>
    </source>
</evidence>
<sequence length="330" mass="36288">ENIVSDFSRDSDLGSEQESKRDGNHDQLDKERYARYDLRIYPKYFRESHCEIERRRRNKMTAYINELCEMVPTCSSLARKPDKLTILRMAVSHMKTLRGTGNTGLDGSFKPSFLSDQELKHLILEAADGFLFVCQCDTGRIVYVSDSVAPVLNQTQSEWYQRTIYELCHPDDAEKIREQLTGCSLPAQGAAATGVTTISPTSVCNQITQVSSTSCIPIHSISSASSTSSTSSSSSTTIVTSERVAICSPASVRCQASTSPPILASSTVSMSKGLRSNGDAESFDVHGQSNLQQHHSLVPVSSARILDLKTGTVKKEGQQCKLLDNDKKIY</sequence>
<dbReference type="Gene3D" id="4.10.280.10">
    <property type="entry name" value="Helix-loop-helix DNA-binding domain"/>
    <property type="match status" value="1"/>
</dbReference>
<dbReference type="FunFam" id="4.10.280.10:FF:000011">
    <property type="entry name" value="Aryl hydrocarbon receptor nuclear translocator 2"/>
    <property type="match status" value="1"/>
</dbReference>
<dbReference type="Pfam" id="PF00010">
    <property type="entry name" value="HLH"/>
    <property type="match status" value="1"/>
</dbReference>
<dbReference type="GO" id="GO:0046983">
    <property type="term" value="F:protein dimerization activity"/>
    <property type="evidence" value="ECO:0007669"/>
    <property type="project" value="InterPro"/>
</dbReference>
<reference evidence="10" key="1">
    <citation type="submission" date="2018-11" db="EMBL/GenBank/DDBJ databases">
        <authorList>
            <consortium name="Pathogen Informatics"/>
        </authorList>
    </citation>
    <scope>NUCLEOTIDE SEQUENCE</scope>
</reference>
<dbReference type="PROSITE" id="PS50112">
    <property type="entry name" value="PAS"/>
    <property type="match status" value="1"/>
</dbReference>
<evidence type="ECO:0000256" key="2">
    <source>
        <dbReference type="ARBA" id="ARBA00022737"/>
    </source>
</evidence>
<dbReference type="GO" id="GO:0003700">
    <property type="term" value="F:DNA-binding transcription factor activity"/>
    <property type="evidence" value="ECO:0007669"/>
    <property type="project" value="InterPro"/>
</dbReference>
<gene>
    <name evidence="10" type="ORF">PXEA_LOCUS10578</name>
</gene>